<dbReference type="SMART" id="SM00388">
    <property type="entry name" value="HisKA"/>
    <property type="match status" value="1"/>
</dbReference>
<dbReference type="Pfam" id="PF00512">
    <property type="entry name" value="HisKA"/>
    <property type="match status" value="1"/>
</dbReference>
<evidence type="ECO:0000313" key="17">
    <source>
        <dbReference type="EMBL" id="RGE70064.1"/>
    </source>
</evidence>
<keyword evidence="12" id="KW-0902">Two-component regulatory system</keyword>
<sequence>MATKLKKSRPGAAFVLFALSLTIVIAAVAGGLYLWAAGAVALDYKETPRYQQAVNRMISDAYAIAENGPDGDAGLTLRNDLNVDYFIEGRSFRLWSDDISDATAKAMYERISANMDAAGYEHVIYAVDGVITQQIQTSRGQGVNTAAYQWAGTEQQASFCLAIRPESGLVNYGLIYDAYYQWYYASVFLVAGAAVVAVALIILLCTLVRRRTLAEAHRRIAAALGHIWMEPKLVLLLGALTLGAWTAVETFAFREIGTLPGLAVILACFWCAWLMLTDLSINGIQAFFSNNSFMSVARFLRGLENKYDFLARMKQRLILLLAAECVIAVPAVFLTAWVLLDWIGEIWIAVVLLLAALGLFLLAGYVREYNRNVDDFGRVIDYVGQMRSGSLCEPLSVSGDFAGLAADLNDIMDGVNRAVEEQMHSERMKIELVTNVSHDLKTPLTSIINYVDLLGREQLRPDFANDYVQIIDQKAKRLKNLVQDLFEISKANSGAIDVHPEQIDVVSLVGQTIAELDASAGGVQIKPQFSAARLFVWADGKMLHRVFENLLGNALKYSMSGTRVYVSARQDGDSAEVAFKNIANYEMTFSADDIVERFQRGDASRTGEGSGLGLAIAKSFTELSGGTLHIELDGDLFKAIVTLPLCAQDMSEALEAIQVEQEATGPQDAVPLCGQPDGLDISEGQQDQENVPAAAADSGESR</sequence>
<dbReference type="InterPro" id="IPR005467">
    <property type="entry name" value="His_kinase_dom"/>
</dbReference>
<dbReference type="RefSeq" id="WP_117546132.1">
    <property type="nucleotide sequence ID" value="NZ_CABIWA010000003.1"/>
</dbReference>
<feature type="transmembrane region" description="Helical" evidence="15">
    <location>
        <begin position="259"/>
        <end position="276"/>
    </location>
</feature>
<dbReference type="GO" id="GO:0000155">
    <property type="term" value="F:phosphorelay sensor kinase activity"/>
    <property type="evidence" value="ECO:0007669"/>
    <property type="project" value="InterPro"/>
</dbReference>
<keyword evidence="13 15" id="KW-0472">Membrane</keyword>
<dbReference type="InterPro" id="IPR036097">
    <property type="entry name" value="HisK_dim/P_sf"/>
</dbReference>
<feature type="domain" description="Histidine kinase" evidence="16">
    <location>
        <begin position="435"/>
        <end position="647"/>
    </location>
</feature>
<dbReference type="CDD" id="cd00082">
    <property type="entry name" value="HisKA"/>
    <property type="match status" value="1"/>
</dbReference>
<reference evidence="17 18" key="1">
    <citation type="submission" date="2018-08" db="EMBL/GenBank/DDBJ databases">
        <title>A genome reference for cultivated species of the human gut microbiota.</title>
        <authorList>
            <person name="Zou Y."/>
            <person name="Xue W."/>
            <person name="Luo G."/>
        </authorList>
    </citation>
    <scope>NUCLEOTIDE SEQUENCE [LARGE SCALE GENOMIC DNA]</scope>
    <source>
        <strain evidence="17 18">TF05-12AC</strain>
    </source>
</reference>
<feature type="transmembrane region" description="Helical" evidence="15">
    <location>
        <begin position="233"/>
        <end position="253"/>
    </location>
</feature>
<evidence type="ECO:0000256" key="8">
    <source>
        <dbReference type="ARBA" id="ARBA00022741"/>
    </source>
</evidence>
<dbReference type="SMART" id="SM00387">
    <property type="entry name" value="HATPase_c"/>
    <property type="match status" value="1"/>
</dbReference>
<evidence type="ECO:0000256" key="11">
    <source>
        <dbReference type="ARBA" id="ARBA00022989"/>
    </source>
</evidence>
<dbReference type="InterPro" id="IPR003661">
    <property type="entry name" value="HisK_dim/P_dom"/>
</dbReference>
<dbReference type="EC" id="2.7.13.3" evidence="3"/>
<evidence type="ECO:0000256" key="1">
    <source>
        <dbReference type="ARBA" id="ARBA00000085"/>
    </source>
</evidence>
<evidence type="ECO:0000256" key="15">
    <source>
        <dbReference type="SAM" id="Phobius"/>
    </source>
</evidence>
<gene>
    <name evidence="17" type="ORF">DXC40_03115</name>
</gene>
<evidence type="ECO:0000256" key="4">
    <source>
        <dbReference type="ARBA" id="ARBA00022475"/>
    </source>
</evidence>
<evidence type="ECO:0000256" key="5">
    <source>
        <dbReference type="ARBA" id="ARBA00022553"/>
    </source>
</evidence>
<comment type="caution">
    <text evidence="17">The sequence shown here is derived from an EMBL/GenBank/DDBJ whole genome shotgun (WGS) entry which is preliminary data.</text>
</comment>
<dbReference type="GO" id="GO:0005886">
    <property type="term" value="C:plasma membrane"/>
    <property type="evidence" value="ECO:0007669"/>
    <property type="project" value="UniProtKB-SubCell"/>
</dbReference>
<feature type="transmembrane region" description="Helical" evidence="15">
    <location>
        <begin position="346"/>
        <end position="366"/>
    </location>
</feature>
<dbReference type="InterPro" id="IPR003594">
    <property type="entry name" value="HATPase_dom"/>
</dbReference>
<dbReference type="InterPro" id="IPR036890">
    <property type="entry name" value="HATPase_C_sf"/>
</dbReference>
<proteinExistence type="predicted"/>
<dbReference type="PANTHER" id="PTHR45528:SF1">
    <property type="entry name" value="SENSOR HISTIDINE KINASE CPXA"/>
    <property type="match status" value="1"/>
</dbReference>
<dbReference type="PANTHER" id="PTHR45528">
    <property type="entry name" value="SENSOR HISTIDINE KINASE CPXA"/>
    <property type="match status" value="1"/>
</dbReference>
<dbReference type="FunFam" id="1.10.287.130:FF:000001">
    <property type="entry name" value="Two-component sensor histidine kinase"/>
    <property type="match status" value="1"/>
</dbReference>
<keyword evidence="5" id="KW-0597">Phosphoprotein</keyword>
<feature type="region of interest" description="Disordered" evidence="14">
    <location>
        <begin position="662"/>
        <end position="702"/>
    </location>
</feature>
<evidence type="ECO:0000259" key="16">
    <source>
        <dbReference type="PROSITE" id="PS50109"/>
    </source>
</evidence>
<organism evidence="17 18">
    <name type="scientific">Anaerotruncus colihominis</name>
    <dbReference type="NCBI Taxonomy" id="169435"/>
    <lineage>
        <taxon>Bacteria</taxon>
        <taxon>Bacillati</taxon>
        <taxon>Bacillota</taxon>
        <taxon>Clostridia</taxon>
        <taxon>Eubacteriales</taxon>
        <taxon>Oscillospiraceae</taxon>
        <taxon>Anaerotruncus</taxon>
    </lineage>
</organism>
<feature type="transmembrane region" description="Helical" evidence="15">
    <location>
        <begin position="317"/>
        <end position="340"/>
    </location>
</feature>
<evidence type="ECO:0000256" key="7">
    <source>
        <dbReference type="ARBA" id="ARBA00022692"/>
    </source>
</evidence>
<comment type="catalytic activity">
    <reaction evidence="1">
        <text>ATP + protein L-histidine = ADP + protein N-phospho-L-histidine.</text>
        <dbReference type="EC" id="2.7.13.3"/>
    </reaction>
</comment>
<evidence type="ECO:0000256" key="12">
    <source>
        <dbReference type="ARBA" id="ARBA00023012"/>
    </source>
</evidence>
<evidence type="ECO:0000256" key="9">
    <source>
        <dbReference type="ARBA" id="ARBA00022777"/>
    </source>
</evidence>
<dbReference type="PROSITE" id="PS50109">
    <property type="entry name" value="HIS_KIN"/>
    <property type="match status" value="1"/>
</dbReference>
<feature type="transmembrane region" description="Helical" evidence="15">
    <location>
        <begin position="182"/>
        <end position="208"/>
    </location>
</feature>
<evidence type="ECO:0000256" key="14">
    <source>
        <dbReference type="SAM" id="MobiDB-lite"/>
    </source>
</evidence>
<dbReference type="SUPFAM" id="SSF55874">
    <property type="entry name" value="ATPase domain of HSP90 chaperone/DNA topoisomerase II/histidine kinase"/>
    <property type="match status" value="1"/>
</dbReference>
<name>A0A3E3ISL8_9FIRM</name>
<evidence type="ECO:0000256" key="13">
    <source>
        <dbReference type="ARBA" id="ARBA00023136"/>
    </source>
</evidence>
<dbReference type="SUPFAM" id="SSF47384">
    <property type="entry name" value="Homodimeric domain of signal transducing histidine kinase"/>
    <property type="match status" value="1"/>
</dbReference>
<dbReference type="EMBL" id="QVME01000001">
    <property type="protein sequence ID" value="RGE70064.1"/>
    <property type="molecule type" value="Genomic_DNA"/>
</dbReference>
<evidence type="ECO:0000256" key="3">
    <source>
        <dbReference type="ARBA" id="ARBA00012438"/>
    </source>
</evidence>
<keyword evidence="7 15" id="KW-0812">Transmembrane</keyword>
<evidence type="ECO:0000256" key="2">
    <source>
        <dbReference type="ARBA" id="ARBA00004651"/>
    </source>
</evidence>
<keyword evidence="11 15" id="KW-1133">Transmembrane helix</keyword>
<evidence type="ECO:0000256" key="6">
    <source>
        <dbReference type="ARBA" id="ARBA00022679"/>
    </source>
</evidence>
<evidence type="ECO:0000256" key="10">
    <source>
        <dbReference type="ARBA" id="ARBA00022840"/>
    </source>
</evidence>
<dbReference type="AlphaFoldDB" id="A0A3E3ISL8"/>
<keyword evidence="6" id="KW-0808">Transferase</keyword>
<evidence type="ECO:0000313" key="18">
    <source>
        <dbReference type="Proteomes" id="UP000260828"/>
    </source>
</evidence>
<comment type="subcellular location">
    <subcellularLocation>
        <location evidence="2">Cell membrane</location>
        <topology evidence="2">Multi-pass membrane protein</topology>
    </subcellularLocation>
</comment>
<dbReference type="Proteomes" id="UP000260828">
    <property type="component" value="Unassembled WGS sequence"/>
</dbReference>
<feature type="transmembrane region" description="Helical" evidence="15">
    <location>
        <begin position="12"/>
        <end position="36"/>
    </location>
</feature>
<dbReference type="Pfam" id="PF02518">
    <property type="entry name" value="HATPase_c"/>
    <property type="match status" value="1"/>
</dbReference>
<dbReference type="Gene3D" id="3.30.565.10">
    <property type="entry name" value="Histidine kinase-like ATPase, C-terminal domain"/>
    <property type="match status" value="1"/>
</dbReference>
<accession>A0A3E3ISL8</accession>
<keyword evidence="4" id="KW-1003">Cell membrane</keyword>
<protein>
    <recommendedName>
        <fullName evidence="3">histidine kinase</fullName>
        <ecNumber evidence="3">2.7.13.3</ecNumber>
    </recommendedName>
</protein>
<dbReference type="InterPro" id="IPR050398">
    <property type="entry name" value="HssS/ArlS-like"/>
</dbReference>
<keyword evidence="10" id="KW-0067">ATP-binding</keyword>
<keyword evidence="8" id="KW-0547">Nucleotide-binding</keyword>
<dbReference type="GO" id="GO:0005524">
    <property type="term" value="F:ATP binding"/>
    <property type="evidence" value="ECO:0007669"/>
    <property type="project" value="UniProtKB-KW"/>
</dbReference>
<keyword evidence="9 17" id="KW-0418">Kinase</keyword>
<dbReference type="Gene3D" id="1.10.287.130">
    <property type="match status" value="1"/>
</dbReference>